<protein>
    <submittedName>
        <fullName evidence="1">Uncharacterized protein</fullName>
    </submittedName>
</protein>
<dbReference type="Proteomes" id="UP001148662">
    <property type="component" value="Unassembled WGS sequence"/>
</dbReference>
<evidence type="ECO:0000313" key="1">
    <source>
        <dbReference type="EMBL" id="KAJ3556398.1"/>
    </source>
</evidence>
<comment type="caution">
    <text evidence="1">The sequence shown here is derived from an EMBL/GenBank/DDBJ whole genome shotgun (WGS) entry which is preliminary data.</text>
</comment>
<proteinExistence type="predicted"/>
<dbReference type="EMBL" id="JANHOG010000244">
    <property type="protein sequence ID" value="KAJ3556398.1"/>
    <property type="molecule type" value="Genomic_DNA"/>
</dbReference>
<name>A0ACC1TA22_9APHY</name>
<accession>A0ACC1TA22</accession>
<keyword evidence="2" id="KW-1185">Reference proteome</keyword>
<reference evidence="1" key="1">
    <citation type="submission" date="2022-07" db="EMBL/GenBank/DDBJ databases">
        <title>Genome Sequence of Phlebia brevispora.</title>
        <authorList>
            <person name="Buettner E."/>
        </authorList>
    </citation>
    <scope>NUCLEOTIDE SEQUENCE</scope>
    <source>
        <strain evidence="1">MPL23</strain>
    </source>
</reference>
<sequence length="839" mass="94421">MQDTAQDVERAFAALQQPHTEDTGTLGPTRWSDKYKSRELKLDDTGTVIQYEGLGTRMIRTDRSISRKNGLFYYEVNIEVLERDLSAELQEVKQYGFTYSPDWKTDFYHSYSGNFSKDVNSLQYTYGPTFGRMTSADLDSEAVVYPAIMICTVLNVNLHTNLGQSPFQAVRLSVIRTIVDERRAIQEHPLKLPWRWCSYTAHPSLLVSKDGLQVETPEPIATPKVPHFPWEEVCGAVARTNFPIPPIREFFYFEVEILSLSEKGEINVGFVTGFSNLKHMLGQSPSREEQQSWGWNSRSGQLGHGNKEYPYGFGFGGGDVVGCGIDFLTNQAFYTKNGVTLGPAFNGVGESIKSGLYPAISVCGGSASVRINCGQAPFVYDVQKHQDEMARTRGSAADLASEIPSELINRILDYVCDESRYTIRSDRKKTIGRCRLTCRYWNHRCRPLLFTSLALTSQEELDTLLKFMRPPSEPFHIQHLLMVDSYPSWMYGGLFALNGKLPDLESLALKTREEVDIHKVHASRTPVLADRLPALFSTFQHVRMLHLTNLYFLSFQDIVHVVGKLSHLEVLLVEGVVWKQHPPRQNYVACQIKEIHAHNCTDNTLFLSVLRMPGKPIEGNTNYALEKPSLDLLEGDAKVVAGIMSVIVTEFSTACLMRVFEHVDPSLALFIDHGMCICDLSLNRAATDELCPGFVIDRTYNGKGDAYVAFEMEYKEKDEAHIFSHVSGIEVRLIEPTIEPIREVKWKLLDTMLASLPHLKSATISVGVSENQGFVRLKPELDALADNITKIMPDTNQQGKLKVEPDEGLAATLRHVSRFQSWMKKGQSVTGNIRIQSPV</sequence>
<organism evidence="1 2">
    <name type="scientific">Phlebia brevispora</name>
    <dbReference type="NCBI Taxonomy" id="194682"/>
    <lineage>
        <taxon>Eukaryota</taxon>
        <taxon>Fungi</taxon>
        <taxon>Dikarya</taxon>
        <taxon>Basidiomycota</taxon>
        <taxon>Agaricomycotina</taxon>
        <taxon>Agaricomycetes</taxon>
        <taxon>Polyporales</taxon>
        <taxon>Meruliaceae</taxon>
        <taxon>Phlebia</taxon>
    </lineage>
</organism>
<evidence type="ECO:0000313" key="2">
    <source>
        <dbReference type="Proteomes" id="UP001148662"/>
    </source>
</evidence>
<gene>
    <name evidence="1" type="ORF">NM688_g2046</name>
</gene>